<dbReference type="InterPro" id="IPR003682">
    <property type="entry name" value="rRNA_ssu_MeTfrase_G"/>
</dbReference>
<dbReference type="HAMAP" id="MF_00074">
    <property type="entry name" value="16SrRNA_methyltr_G"/>
    <property type="match status" value="1"/>
</dbReference>
<dbReference type="PANTHER" id="PTHR31760">
    <property type="entry name" value="S-ADENOSYL-L-METHIONINE-DEPENDENT METHYLTRANSFERASES SUPERFAMILY PROTEIN"/>
    <property type="match status" value="1"/>
</dbReference>
<keyword evidence="3 6" id="KW-0489">Methyltransferase</keyword>
<dbReference type="AlphaFoldDB" id="D7CKD0"/>
<evidence type="ECO:0000256" key="1">
    <source>
        <dbReference type="ARBA" id="ARBA00022490"/>
    </source>
</evidence>
<accession>D7CKD0</accession>
<dbReference type="Proteomes" id="UP000000378">
    <property type="component" value="Chromosome"/>
</dbReference>
<dbReference type="EC" id="2.1.1.-" evidence="6"/>
<dbReference type="eggNOG" id="COG0357">
    <property type="taxonomic scope" value="Bacteria"/>
</dbReference>
<name>D7CKD0_SYNLT</name>
<dbReference type="HOGENOM" id="CLU_065341_0_0_9"/>
<dbReference type="SUPFAM" id="SSF53335">
    <property type="entry name" value="S-adenosyl-L-methionine-dependent methyltransferases"/>
    <property type="match status" value="1"/>
</dbReference>
<dbReference type="PANTHER" id="PTHR31760:SF0">
    <property type="entry name" value="S-ADENOSYL-L-METHIONINE-DEPENDENT METHYLTRANSFERASES SUPERFAMILY PROTEIN"/>
    <property type="match status" value="1"/>
</dbReference>
<organism evidence="8 9">
    <name type="scientific">Syntrophothermus lipocalidus (strain DSM 12680 / TGB-C1)</name>
    <dbReference type="NCBI Taxonomy" id="643648"/>
    <lineage>
        <taxon>Bacteria</taxon>
        <taxon>Bacillati</taxon>
        <taxon>Bacillota</taxon>
        <taxon>Clostridia</taxon>
        <taxon>Eubacteriales</taxon>
        <taxon>Syntrophomonadaceae</taxon>
        <taxon>Syntrophothermus</taxon>
    </lineage>
</organism>
<dbReference type="CDD" id="cd02440">
    <property type="entry name" value="AdoMet_MTases"/>
    <property type="match status" value="1"/>
</dbReference>
<dbReference type="GO" id="GO:0070043">
    <property type="term" value="F:rRNA (guanine-N7-)-methyltransferase activity"/>
    <property type="evidence" value="ECO:0007669"/>
    <property type="project" value="UniProtKB-UniRule"/>
</dbReference>
<feature type="binding site" evidence="6">
    <location>
        <begin position="109"/>
        <end position="110"/>
    </location>
    <ligand>
        <name>S-adenosyl-L-methionine</name>
        <dbReference type="ChEBI" id="CHEBI:59789"/>
    </ligand>
</feature>
<dbReference type="NCBIfam" id="TIGR00138">
    <property type="entry name" value="rsmG_gidB"/>
    <property type="match status" value="1"/>
</dbReference>
<comment type="function">
    <text evidence="6">Specifically methylates the N7 position of a guanine in 16S rRNA.</text>
</comment>
<proteinExistence type="inferred from homology"/>
<dbReference type="Pfam" id="PF02527">
    <property type="entry name" value="GidB"/>
    <property type="match status" value="1"/>
</dbReference>
<evidence type="ECO:0000313" key="9">
    <source>
        <dbReference type="Proteomes" id="UP000000378"/>
    </source>
</evidence>
<feature type="coiled-coil region" evidence="7">
    <location>
        <begin position="7"/>
        <end position="34"/>
    </location>
</feature>
<feature type="binding site" evidence="6">
    <location>
        <position position="63"/>
    </location>
    <ligand>
        <name>S-adenosyl-L-methionine</name>
        <dbReference type="ChEBI" id="CHEBI:59789"/>
    </ligand>
</feature>
<reference evidence="8 9" key="2">
    <citation type="journal article" date="2010" name="Stand. Genomic Sci.">
        <title>Complete genome sequence of Syntrophothermus lipocalidus type strain (TGB-C1).</title>
        <authorList>
            <person name="Djao O.D."/>
            <person name="Zhang X."/>
            <person name="Lucas S."/>
            <person name="Lapidus A."/>
            <person name="Del Rio T.G."/>
            <person name="Nolan M."/>
            <person name="Tice H."/>
            <person name="Cheng J.F."/>
            <person name="Han C."/>
            <person name="Tapia R."/>
            <person name="Goodwin L."/>
            <person name="Pitluck S."/>
            <person name="Liolios K."/>
            <person name="Ivanova N."/>
            <person name="Mavromatis K."/>
            <person name="Mikhailova N."/>
            <person name="Ovchinnikova G."/>
            <person name="Pati A."/>
            <person name="Brambilla E."/>
            <person name="Chen A."/>
            <person name="Palaniappan K."/>
            <person name="Land M."/>
            <person name="Hauser L."/>
            <person name="Chang Y.J."/>
            <person name="Jeffries C.D."/>
            <person name="Rohde M."/>
            <person name="Sikorski J."/>
            <person name="Spring S."/>
            <person name="Goker M."/>
            <person name="Detter J.C."/>
            <person name="Woyke T."/>
            <person name="Bristow J."/>
            <person name="Eisen J.A."/>
            <person name="Markowitz V."/>
            <person name="Hugenholtz P."/>
            <person name="Kyrpides N.C."/>
            <person name="Klenk H.P."/>
        </authorList>
    </citation>
    <scope>NUCLEOTIDE SEQUENCE [LARGE SCALE GENOMIC DNA]</scope>
    <source>
        <strain evidence="9">DSM 12680 / TGB-C1</strain>
    </source>
</reference>
<keyword evidence="1 6" id="KW-0963">Cytoplasm</keyword>
<keyword evidence="7" id="KW-0175">Coiled coil</keyword>
<dbReference type="GO" id="GO:0005829">
    <property type="term" value="C:cytosol"/>
    <property type="evidence" value="ECO:0007669"/>
    <property type="project" value="TreeGrafter"/>
</dbReference>
<evidence type="ECO:0000256" key="4">
    <source>
        <dbReference type="ARBA" id="ARBA00022679"/>
    </source>
</evidence>
<reference evidence="9" key="1">
    <citation type="journal article" date="2010" name="Stand. Genomic Sci.">
        <title>Complete genome sequence of Syntrophothermus lipocalidus type strain (TGB-C1T).</title>
        <authorList>
            <consortium name="US DOE Joint Genome Institute (JGI-PGF)"/>
            <person name="Djao O."/>
            <person name="Zhang X."/>
            <person name="Lucas S."/>
            <person name="Lapidus A."/>
            <person name="Glavina Del Rio T."/>
            <person name="Nolan M."/>
            <person name="Tice H."/>
            <person name="Cheng J."/>
            <person name="Han C."/>
            <person name="Tapia R."/>
            <person name="Goodwin L."/>
            <person name="Pitluck S."/>
            <person name="Liolios K."/>
            <person name="Ivanova N."/>
            <person name="Mavromatis K."/>
            <person name="Mikhailova N."/>
            <person name="Ovchinnikova G."/>
            <person name="Pati A."/>
            <person name="Brambilla E."/>
            <person name="Chen A."/>
            <person name="Palaniappan K."/>
            <person name="Land M."/>
            <person name="Hauser L."/>
            <person name="Chang Y."/>
            <person name="Jeffries C."/>
            <person name="Rohde M."/>
            <person name="Sikorski J."/>
            <person name="Spring S."/>
            <person name="Goker M."/>
            <person name="Detter J."/>
            <person name="Woyke T."/>
            <person name="Bristow J."/>
            <person name="Eisen J."/>
            <person name="Markowitz V."/>
            <person name="Hugenholtz P."/>
            <person name="Kyrpides N."/>
            <person name="Klenk H."/>
        </authorList>
    </citation>
    <scope>NUCLEOTIDE SEQUENCE [LARGE SCALE GENOMIC DNA]</scope>
    <source>
        <strain evidence="9">DSM 12680 / TGB-C1</strain>
    </source>
</reference>
<protein>
    <recommendedName>
        <fullName evidence="6">Ribosomal RNA small subunit methyltransferase G</fullName>
        <ecNumber evidence="6">2.1.1.-</ecNumber>
    </recommendedName>
    <alternativeName>
        <fullName evidence="6">16S rRNA 7-methylguanosine methyltransferase</fullName>
        <shortName evidence="6">16S rRNA m7G methyltransferase</shortName>
    </alternativeName>
</protein>
<dbReference type="OrthoDB" id="9808773at2"/>
<dbReference type="Gene3D" id="3.40.50.150">
    <property type="entry name" value="Vaccinia Virus protein VP39"/>
    <property type="match status" value="1"/>
</dbReference>
<comment type="caution">
    <text evidence="6">Lacks conserved residue(s) required for the propagation of feature annotation.</text>
</comment>
<evidence type="ECO:0000256" key="6">
    <source>
        <dbReference type="HAMAP-Rule" id="MF_00074"/>
    </source>
</evidence>
<keyword evidence="9" id="KW-1185">Reference proteome</keyword>
<dbReference type="KEGG" id="slp:Slip_2378"/>
<dbReference type="InterPro" id="IPR029063">
    <property type="entry name" value="SAM-dependent_MTases_sf"/>
</dbReference>
<feature type="binding site" evidence="6">
    <location>
        <position position="58"/>
    </location>
    <ligand>
        <name>S-adenosyl-L-methionine</name>
        <dbReference type="ChEBI" id="CHEBI:59789"/>
    </ligand>
</feature>
<keyword evidence="5 6" id="KW-0949">S-adenosyl-L-methionine</keyword>
<evidence type="ECO:0000313" key="8">
    <source>
        <dbReference type="EMBL" id="ADI03114.1"/>
    </source>
</evidence>
<keyword evidence="4 6" id="KW-0808">Transferase</keyword>
<keyword evidence="2 6" id="KW-0698">rRNA processing</keyword>
<dbReference type="PIRSF" id="PIRSF003078">
    <property type="entry name" value="GidB"/>
    <property type="match status" value="1"/>
</dbReference>
<feature type="binding site" evidence="6">
    <location>
        <position position="128"/>
    </location>
    <ligand>
        <name>S-adenosyl-L-methionine</name>
        <dbReference type="ChEBI" id="CHEBI:59789"/>
    </ligand>
</feature>
<comment type="subcellular location">
    <subcellularLocation>
        <location evidence="6">Cytoplasm</location>
    </subcellularLocation>
</comment>
<gene>
    <name evidence="6" type="primary">rsmG</name>
    <name evidence="8" type="ordered locus">Slip_2378</name>
</gene>
<evidence type="ECO:0000256" key="2">
    <source>
        <dbReference type="ARBA" id="ARBA00022552"/>
    </source>
</evidence>
<dbReference type="STRING" id="643648.Slip_2378"/>
<comment type="similarity">
    <text evidence="6">Belongs to the methyltransferase superfamily. RNA methyltransferase RsmG family.</text>
</comment>
<evidence type="ECO:0000256" key="7">
    <source>
        <dbReference type="SAM" id="Coils"/>
    </source>
</evidence>
<dbReference type="RefSeq" id="WP_013176516.1">
    <property type="nucleotide sequence ID" value="NC_014220.1"/>
</dbReference>
<dbReference type="EMBL" id="CP002048">
    <property type="protein sequence ID" value="ADI03114.1"/>
    <property type="molecule type" value="Genomic_DNA"/>
</dbReference>
<evidence type="ECO:0000256" key="3">
    <source>
        <dbReference type="ARBA" id="ARBA00022603"/>
    </source>
</evidence>
<sequence length="216" mass="24282">MKKEGKLRRFQELLERENKRVNLVSKQMSREELEKHFEDCLEFARYWDATGKLVADIGSGGGLPGMVLAIVFSEGKFCLIEADSKKSAFLTMAGRELNLPNVSVITERVEAIGRDDGFRAMFDFVLVRAVARLNVLVEYGLPLLKRGGLLVAWKGRNCNVELKEAVRALEVIGGQVKDLKAYCLLGGQRYLVAIEKVKETPEAYPRRIGVPEKRPL</sequence>
<evidence type="ECO:0000256" key="5">
    <source>
        <dbReference type="ARBA" id="ARBA00022691"/>
    </source>
</evidence>